<keyword evidence="4" id="KW-1185">Reference proteome</keyword>
<name>Q01GT9_OSTTA</name>
<evidence type="ECO:0000313" key="2">
    <source>
        <dbReference type="EMBL" id="CAL50055.1"/>
    </source>
</evidence>
<accession>Q01GT9</accession>
<feature type="domain" description="Rhodanese" evidence="1">
    <location>
        <begin position="41"/>
        <end position="130"/>
    </location>
</feature>
<protein>
    <submittedName>
        <fullName evidence="3">Putative MPT-synthase sulfurylase</fullName>
    </submittedName>
    <submittedName>
        <fullName evidence="2">Rhodanese-like domain</fullName>
    </submittedName>
</protein>
<evidence type="ECO:0000313" key="3">
    <source>
        <dbReference type="EMBL" id="OUS42823.1"/>
    </source>
</evidence>
<reference evidence="2" key="2">
    <citation type="journal article" date="2014" name="BMC Genomics">
        <title>An improved genome of the model marine alga Ostreococcus tauri unfolds by assessing Illumina de novo assemblies.</title>
        <authorList>
            <person name="Blanc-Mathieu R."/>
            <person name="Verhelst B."/>
            <person name="Derelle E."/>
            <person name="Rombauts S."/>
            <person name="Bouget F.Y."/>
            <person name="Carre I."/>
            <person name="Chateau A."/>
            <person name="Eyre-Walker A."/>
            <person name="Grimsley N."/>
            <person name="Moreau H."/>
            <person name="Piegu B."/>
            <person name="Rivals E."/>
            <person name="Schackwitz W."/>
            <person name="Van de Peer Y."/>
            <person name="Piganeau G."/>
        </authorList>
    </citation>
    <scope>NUCLEOTIDE SEQUENCE</scope>
    <source>
        <strain evidence="2">RCC4221</strain>
    </source>
</reference>
<sequence length="179" mass="19932">MSSSSANEARTRELADAFGAKFDVQTITARSVLERRNERDDGRRMVLVDVRAEDERAVSVIEGAMSVEEYERARTTLGAHDCVCYCTIGYRSGQYAEKMSKAKKADEDVEFLNLYGSIVAYTHEGGELVDPATGEKTKRVHTFGKEWSCVADGYEAVFYKSALVGGLGQMFKGLFKRKK</sequence>
<dbReference type="PROSITE" id="PS50206">
    <property type="entry name" value="RHODANESE_3"/>
    <property type="match status" value="1"/>
</dbReference>
<dbReference type="OMA" id="RADESFI"/>
<accession>A0A1Y5I415</accession>
<dbReference type="Proteomes" id="UP000195557">
    <property type="component" value="Unassembled WGS sequence"/>
</dbReference>
<reference evidence="2 4" key="1">
    <citation type="journal article" date="2006" name="Proc. Natl. Acad. Sci. U.S.A.">
        <title>Genome analysis of the smallest free-living eukaryote Ostreococcus tauri unveils many unique features.</title>
        <authorList>
            <person name="Derelle E."/>
            <person name="Ferraz C."/>
            <person name="Rombauts S."/>
            <person name="Rouze P."/>
            <person name="Worden A.Z."/>
            <person name="Robbens S."/>
            <person name="Partensky F."/>
            <person name="Degroeve S."/>
            <person name="Echeynie S."/>
            <person name="Cooke R."/>
            <person name="Saeys Y."/>
            <person name="Wuyts J."/>
            <person name="Jabbari K."/>
            <person name="Bowler C."/>
            <person name="Panaud O."/>
            <person name="Piegu B."/>
            <person name="Ball S.G."/>
            <person name="Ral J.-P."/>
            <person name="Bouget F.-Y."/>
            <person name="Piganeau G."/>
            <person name="De Baets B."/>
            <person name="Picard A."/>
            <person name="Delseny M."/>
            <person name="Demaille J."/>
            <person name="Van de Peer Y."/>
            <person name="Moreau H."/>
        </authorList>
    </citation>
    <scope>NUCLEOTIDE SEQUENCE [LARGE SCALE GENOMIC DNA]</scope>
    <source>
        <strain evidence="2 4">OTTH0595</strain>
    </source>
</reference>
<dbReference type="SMART" id="SM00450">
    <property type="entry name" value="RHOD"/>
    <property type="match status" value="1"/>
</dbReference>
<dbReference type="AlphaFoldDB" id="Q01GT9"/>
<dbReference type="CDD" id="cd00158">
    <property type="entry name" value="RHOD"/>
    <property type="match status" value="1"/>
</dbReference>
<dbReference type="EMBL" id="CAID01000001">
    <property type="protein sequence ID" value="CAL50055.1"/>
    <property type="molecule type" value="Genomic_DNA"/>
</dbReference>
<dbReference type="EMBL" id="KZ155838">
    <property type="protein sequence ID" value="OUS42823.1"/>
    <property type="molecule type" value="Genomic_DNA"/>
</dbReference>
<evidence type="ECO:0000259" key="1">
    <source>
        <dbReference type="PROSITE" id="PS50206"/>
    </source>
</evidence>
<dbReference type="InterPro" id="IPR036873">
    <property type="entry name" value="Rhodanese-like_dom_sf"/>
</dbReference>
<dbReference type="SUPFAM" id="SSF52821">
    <property type="entry name" value="Rhodanese/Cell cycle control phosphatase"/>
    <property type="match status" value="1"/>
</dbReference>
<organism evidence="2 4">
    <name type="scientific">Ostreococcus tauri</name>
    <name type="common">Marine green alga</name>
    <dbReference type="NCBI Taxonomy" id="70448"/>
    <lineage>
        <taxon>Eukaryota</taxon>
        <taxon>Viridiplantae</taxon>
        <taxon>Chlorophyta</taxon>
        <taxon>Mamiellophyceae</taxon>
        <taxon>Mamiellales</taxon>
        <taxon>Bathycoccaceae</taxon>
        <taxon>Ostreococcus</taxon>
    </lineage>
</organism>
<dbReference type="Proteomes" id="UP000009170">
    <property type="component" value="Unassembled WGS sequence"/>
</dbReference>
<dbReference type="KEGG" id="ota:OT_ostta01g01430"/>
<dbReference type="STRING" id="70448.Q01GT9"/>
<dbReference type="OrthoDB" id="566238at2759"/>
<dbReference type="Gene3D" id="3.40.250.10">
    <property type="entry name" value="Rhodanese-like domain"/>
    <property type="match status" value="1"/>
</dbReference>
<accession>A0A454XTG2</accession>
<dbReference type="GeneID" id="9834721"/>
<evidence type="ECO:0000313" key="4">
    <source>
        <dbReference type="Proteomes" id="UP000009170"/>
    </source>
</evidence>
<dbReference type="RefSeq" id="XP_003074203.1">
    <property type="nucleotide sequence ID" value="XM_003074157.1"/>
</dbReference>
<gene>
    <name evidence="3" type="ORF">BE221DRAFT_142462</name>
    <name evidence="2" type="ORF">OT_ostta01g01430</name>
</gene>
<reference evidence="3" key="3">
    <citation type="submission" date="2017-04" db="EMBL/GenBank/DDBJ databases">
        <title>Population genomics of picophytoplankton unveils novel chromosome hypervariability.</title>
        <authorList>
            <consortium name="DOE Joint Genome Institute"/>
            <person name="Blanc-Mathieu R."/>
            <person name="Krasovec M."/>
            <person name="Hebrard M."/>
            <person name="Yau S."/>
            <person name="Desgranges E."/>
            <person name="Martin J."/>
            <person name="Schackwitz W."/>
            <person name="Kuo A."/>
            <person name="Salin G."/>
            <person name="Donnadieu C."/>
            <person name="Desdevises Y."/>
            <person name="Sanchez-Ferandin S."/>
            <person name="Moreau H."/>
            <person name="Rivals E."/>
            <person name="Grigoriev I.V."/>
            <person name="Grimsley N."/>
            <person name="Eyre-Walker A."/>
            <person name="Piganeau G."/>
        </authorList>
    </citation>
    <scope>NUCLEOTIDE SEQUENCE [LARGE SCALE GENOMIC DNA]</scope>
    <source>
        <strain evidence="3">RCC 1115</strain>
    </source>
</reference>
<dbReference type="Pfam" id="PF00581">
    <property type="entry name" value="Rhodanese"/>
    <property type="match status" value="1"/>
</dbReference>
<dbReference type="InterPro" id="IPR001763">
    <property type="entry name" value="Rhodanese-like_dom"/>
</dbReference>
<dbReference type="InParanoid" id="Q01GT9"/>
<proteinExistence type="predicted"/>